<dbReference type="GO" id="GO:0043565">
    <property type="term" value="F:sequence-specific DNA binding"/>
    <property type="evidence" value="ECO:0007669"/>
    <property type="project" value="InterPro"/>
</dbReference>
<dbReference type="EMBL" id="FRCX01000002">
    <property type="protein sequence ID" value="SHM76017.1"/>
    <property type="molecule type" value="Genomic_DNA"/>
</dbReference>
<dbReference type="CDD" id="cd03138">
    <property type="entry name" value="GATase1_AraC_2"/>
    <property type="match status" value="1"/>
</dbReference>
<dbReference type="PANTHER" id="PTHR43130">
    <property type="entry name" value="ARAC-FAMILY TRANSCRIPTIONAL REGULATOR"/>
    <property type="match status" value="1"/>
</dbReference>
<keyword evidence="2 5" id="KW-0238">DNA-binding</keyword>
<evidence type="ECO:0000259" key="4">
    <source>
        <dbReference type="PROSITE" id="PS01124"/>
    </source>
</evidence>
<keyword evidence="6" id="KW-1185">Reference proteome</keyword>
<accession>A0A1M7LDK1</accession>
<dbReference type="SUPFAM" id="SSF46689">
    <property type="entry name" value="Homeodomain-like"/>
    <property type="match status" value="2"/>
</dbReference>
<evidence type="ECO:0000256" key="2">
    <source>
        <dbReference type="ARBA" id="ARBA00023125"/>
    </source>
</evidence>
<proteinExistence type="predicted"/>
<protein>
    <submittedName>
        <fullName evidence="5">Transcriptional regulator GlxA family, contains an amidase domain and an AraC-type DNA-binding HTH domain</fullName>
    </submittedName>
</protein>
<feature type="domain" description="HTH araC/xylS-type" evidence="4">
    <location>
        <begin position="215"/>
        <end position="313"/>
    </location>
</feature>
<evidence type="ECO:0000313" key="6">
    <source>
        <dbReference type="Proteomes" id="UP000184339"/>
    </source>
</evidence>
<evidence type="ECO:0000256" key="1">
    <source>
        <dbReference type="ARBA" id="ARBA00023015"/>
    </source>
</evidence>
<dbReference type="InterPro" id="IPR018062">
    <property type="entry name" value="HTH_AraC-typ_CS"/>
</dbReference>
<keyword evidence="3" id="KW-0804">Transcription</keyword>
<dbReference type="Pfam" id="PF12833">
    <property type="entry name" value="HTH_18"/>
    <property type="match status" value="1"/>
</dbReference>
<organism evidence="5 6">
    <name type="scientific">Duganella sacchari</name>
    <dbReference type="NCBI Taxonomy" id="551987"/>
    <lineage>
        <taxon>Bacteria</taxon>
        <taxon>Pseudomonadati</taxon>
        <taxon>Pseudomonadota</taxon>
        <taxon>Betaproteobacteria</taxon>
        <taxon>Burkholderiales</taxon>
        <taxon>Oxalobacteraceae</taxon>
        <taxon>Telluria group</taxon>
        <taxon>Duganella</taxon>
    </lineage>
</organism>
<dbReference type="OrthoDB" id="9794896at2"/>
<dbReference type="RefSeq" id="WP_072782350.1">
    <property type="nucleotide sequence ID" value="NZ_FRCX01000002.1"/>
</dbReference>
<sequence>MHLTLLLTDQCSAASATTALELLTAANMFAEAPVFDVVTASLDGKPVDTLRGQTLQADAALADIAHTDLVLIPGFLFTLREALPGFGRYGDWLRKQHAQGAVLASMCTATFMLAETGLLSGARATTHWAFADLFRRRYPDVRMDERENLCEDNRLITSGGATAAMDLLLHLMRRYGSLELAQKCSRYLLIDHARSEQSVYVMWSMPKSHGDADILRVQNWLDEHYDQPLLIDALAPRFGFGVRNFMRRFKEATGYTPLAYLQTLRLEKAKHLLESTRMSLDSITLKVGYEDSNSFRRLFQQRVGLLPASYRKKFQPRAA</sequence>
<dbReference type="InterPro" id="IPR002818">
    <property type="entry name" value="DJ-1/PfpI"/>
</dbReference>
<dbReference type="Proteomes" id="UP000184339">
    <property type="component" value="Unassembled WGS sequence"/>
</dbReference>
<dbReference type="GO" id="GO:0003700">
    <property type="term" value="F:DNA-binding transcription factor activity"/>
    <property type="evidence" value="ECO:0007669"/>
    <property type="project" value="InterPro"/>
</dbReference>
<gene>
    <name evidence="5" type="ORF">SAMN05192549_102432</name>
</gene>
<dbReference type="SMART" id="SM00342">
    <property type="entry name" value="HTH_ARAC"/>
    <property type="match status" value="1"/>
</dbReference>
<evidence type="ECO:0000256" key="3">
    <source>
        <dbReference type="ARBA" id="ARBA00023163"/>
    </source>
</evidence>
<name>A0A1M7LDK1_9BURK</name>
<dbReference type="InterPro" id="IPR029062">
    <property type="entry name" value="Class_I_gatase-like"/>
</dbReference>
<dbReference type="PROSITE" id="PS00041">
    <property type="entry name" value="HTH_ARAC_FAMILY_1"/>
    <property type="match status" value="1"/>
</dbReference>
<dbReference type="PROSITE" id="PS01124">
    <property type="entry name" value="HTH_ARAC_FAMILY_2"/>
    <property type="match status" value="1"/>
</dbReference>
<keyword evidence="1" id="KW-0805">Transcription regulation</keyword>
<dbReference type="Pfam" id="PF01965">
    <property type="entry name" value="DJ-1_PfpI"/>
    <property type="match status" value="1"/>
</dbReference>
<dbReference type="STRING" id="551987.SAMN05192549_102432"/>
<dbReference type="InterPro" id="IPR018060">
    <property type="entry name" value="HTH_AraC"/>
</dbReference>
<reference evidence="6" key="1">
    <citation type="submission" date="2016-11" db="EMBL/GenBank/DDBJ databases">
        <authorList>
            <person name="Varghese N."/>
            <person name="Submissions S."/>
        </authorList>
    </citation>
    <scope>NUCLEOTIDE SEQUENCE [LARGE SCALE GENOMIC DNA]</scope>
    <source>
        <strain evidence="6">Sac-22</strain>
    </source>
</reference>
<dbReference type="Gene3D" id="1.10.10.60">
    <property type="entry name" value="Homeodomain-like"/>
    <property type="match status" value="2"/>
</dbReference>
<dbReference type="AlphaFoldDB" id="A0A1M7LDK1"/>
<dbReference type="SUPFAM" id="SSF52317">
    <property type="entry name" value="Class I glutamine amidotransferase-like"/>
    <property type="match status" value="1"/>
</dbReference>
<evidence type="ECO:0000313" key="5">
    <source>
        <dbReference type="EMBL" id="SHM76017.1"/>
    </source>
</evidence>
<dbReference type="PANTHER" id="PTHR43130:SF11">
    <property type="entry name" value="TRANSCRIPTIONAL REGULATORY PROTEIN"/>
    <property type="match status" value="1"/>
</dbReference>
<dbReference type="Gene3D" id="3.40.50.880">
    <property type="match status" value="1"/>
</dbReference>
<dbReference type="InterPro" id="IPR009057">
    <property type="entry name" value="Homeodomain-like_sf"/>
</dbReference>
<dbReference type="InterPro" id="IPR052158">
    <property type="entry name" value="INH-QAR"/>
</dbReference>